<organism evidence="1 2">
    <name type="scientific">Streptomyces nogalater</name>
    <dbReference type="NCBI Taxonomy" id="38314"/>
    <lineage>
        <taxon>Bacteria</taxon>
        <taxon>Bacillati</taxon>
        <taxon>Actinomycetota</taxon>
        <taxon>Actinomycetes</taxon>
        <taxon>Kitasatosporales</taxon>
        <taxon>Streptomycetaceae</taxon>
        <taxon>Streptomyces</taxon>
    </lineage>
</organism>
<evidence type="ECO:0000313" key="2">
    <source>
        <dbReference type="Proteomes" id="UP001596065"/>
    </source>
</evidence>
<sequence>MTGVTPTTPAPGRAAAGVPVRALTVLYDDRTPVGVHLRDWLARRPRLVPLELLPAGSAEARARFPGLDLSVTRDEITVVGDSGQVYRGPRAWITVLWALREHRRLAHRLAGPAGAKAARGAVLTAADWRGTQWGGRAYQRADAWACHPVTGPTHAPPSRAGAGPATR</sequence>
<proteinExistence type="predicted"/>
<dbReference type="Proteomes" id="UP001596065">
    <property type="component" value="Unassembled WGS sequence"/>
</dbReference>
<accession>A0ABW0WKZ4</accession>
<reference evidence="2" key="1">
    <citation type="journal article" date="2019" name="Int. J. Syst. Evol. Microbiol.">
        <title>The Global Catalogue of Microorganisms (GCM) 10K type strain sequencing project: providing services to taxonomists for standard genome sequencing and annotation.</title>
        <authorList>
            <consortium name="The Broad Institute Genomics Platform"/>
            <consortium name="The Broad Institute Genome Sequencing Center for Infectious Disease"/>
            <person name="Wu L."/>
            <person name="Ma J."/>
        </authorList>
    </citation>
    <scope>NUCLEOTIDE SEQUENCE [LARGE SCALE GENOMIC DNA]</scope>
    <source>
        <strain evidence="2">KCTC 5701</strain>
    </source>
</reference>
<gene>
    <name evidence="1" type="ORF">ACFP3J_25860</name>
</gene>
<evidence type="ECO:0000313" key="1">
    <source>
        <dbReference type="EMBL" id="MFC5658888.1"/>
    </source>
</evidence>
<dbReference type="EMBL" id="JBHSOE010000053">
    <property type="protein sequence ID" value="MFC5658888.1"/>
    <property type="molecule type" value="Genomic_DNA"/>
</dbReference>
<name>A0ABW0WKZ4_STRNO</name>
<keyword evidence="2" id="KW-1185">Reference proteome</keyword>
<dbReference type="RefSeq" id="WP_382466898.1">
    <property type="nucleotide sequence ID" value="NZ_BAAASM010000032.1"/>
</dbReference>
<protein>
    <submittedName>
        <fullName evidence="1">DUF393 domain-containing protein</fullName>
    </submittedName>
</protein>
<comment type="caution">
    <text evidence="1">The sequence shown here is derived from an EMBL/GenBank/DDBJ whole genome shotgun (WGS) entry which is preliminary data.</text>
</comment>